<evidence type="ECO:0000313" key="4">
    <source>
        <dbReference type="Proteomes" id="UP000675554"/>
    </source>
</evidence>
<dbReference type="InterPro" id="IPR033458">
    <property type="entry name" value="DUF5134"/>
</dbReference>
<sequence>MHGPVTVGWLLVALCAATGVSFLLRTRGAPPARRGAAGSEALMGFGMAAMALPGAAAVPLPPVVFVVLFGAAAAWELVLALEARGARHGAAHHLHHAVGCLAMVYMALAMTMTQTPHGSTGHHGGMAASAGLPLLTGALLAYFGVYVLRAGARLMPPGVTADGLALGSPGTGHAPRTRPVRDQPVRDQPVRETAVRETAVRDLPGLALACRLAMGTGMFAMLLTL</sequence>
<organism evidence="3 4">
    <name type="scientific">Streptomyces daliensis</name>
    <dbReference type="NCBI Taxonomy" id="299421"/>
    <lineage>
        <taxon>Bacteria</taxon>
        <taxon>Bacillati</taxon>
        <taxon>Actinomycetota</taxon>
        <taxon>Actinomycetes</taxon>
        <taxon>Kitasatosporales</taxon>
        <taxon>Streptomycetaceae</taxon>
        <taxon>Streptomyces</taxon>
    </lineage>
</organism>
<dbReference type="Proteomes" id="UP000675554">
    <property type="component" value="Unassembled WGS sequence"/>
</dbReference>
<keyword evidence="2" id="KW-1133">Transmembrane helix</keyword>
<comment type="caution">
    <text evidence="3">The sequence shown here is derived from an EMBL/GenBank/DDBJ whole genome shotgun (WGS) entry which is preliminary data.</text>
</comment>
<dbReference type="Pfam" id="PF17197">
    <property type="entry name" value="DUF5134"/>
    <property type="match status" value="1"/>
</dbReference>
<keyword evidence="4" id="KW-1185">Reference proteome</keyword>
<gene>
    <name evidence="3" type="ORF">KDA82_01380</name>
</gene>
<protein>
    <submittedName>
        <fullName evidence="3">DUF5134 domain-containing protein</fullName>
    </submittedName>
</protein>
<feature type="transmembrane region" description="Helical" evidence="2">
    <location>
        <begin position="6"/>
        <end position="24"/>
    </location>
</feature>
<feature type="region of interest" description="Disordered" evidence="1">
    <location>
        <begin position="165"/>
        <end position="193"/>
    </location>
</feature>
<evidence type="ECO:0000256" key="2">
    <source>
        <dbReference type="SAM" id="Phobius"/>
    </source>
</evidence>
<feature type="transmembrane region" description="Helical" evidence="2">
    <location>
        <begin position="93"/>
        <end position="113"/>
    </location>
</feature>
<name>A0A8T4IJY2_9ACTN</name>
<feature type="transmembrane region" description="Helical" evidence="2">
    <location>
        <begin position="63"/>
        <end position="81"/>
    </location>
</feature>
<evidence type="ECO:0000256" key="1">
    <source>
        <dbReference type="SAM" id="MobiDB-lite"/>
    </source>
</evidence>
<keyword evidence="2" id="KW-0812">Transmembrane</keyword>
<keyword evidence="2" id="KW-0472">Membrane</keyword>
<dbReference type="AlphaFoldDB" id="A0A8T4IJY2"/>
<accession>A0A8T4IJY2</accession>
<feature type="transmembrane region" description="Helical" evidence="2">
    <location>
        <begin position="125"/>
        <end position="148"/>
    </location>
</feature>
<feature type="compositionally biased region" description="Basic and acidic residues" evidence="1">
    <location>
        <begin position="179"/>
        <end position="193"/>
    </location>
</feature>
<proteinExistence type="predicted"/>
<reference evidence="3" key="1">
    <citation type="submission" date="2021-04" db="EMBL/GenBank/DDBJ databases">
        <title>Sequencing of actinobacteria type strains.</title>
        <authorList>
            <person name="Nguyen G.-S."/>
            <person name="Wentzel A."/>
        </authorList>
    </citation>
    <scope>NUCLEOTIDE SEQUENCE</scope>
    <source>
        <strain evidence="3">DSM 42095</strain>
    </source>
</reference>
<feature type="transmembrane region" description="Helical" evidence="2">
    <location>
        <begin position="36"/>
        <end position="57"/>
    </location>
</feature>
<evidence type="ECO:0000313" key="3">
    <source>
        <dbReference type="EMBL" id="MBR7671710.1"/>
    </source>
</evidence>
<dbReference type="EMBL" id="JAGSMN010000025">
    <property type="protein sequence ID" value="MBR7671710.1"/>
    <property type="molecule type" value="Genomic_DNA"/>
</dbReference>